<dbReference type="PANTHER" id="PTHR35191:SF1">
    <property type="entry name" value="PROPHAGE SIDE TAIL FIBER PROTEIN HOMOLOG STFQ-RELATED"/>
    <property type="match status" value="1"/>
</dbReference>
<protein>
    <submittedName>
        <fullName evidence="2">Phage tail-collar fibre protein</fullName>
    </submittedName>
</protein>
<dbReference type="AlphaFoldDB" id="A0A1I0EJH2"/>
<evidence type="ECO:0000313" key="3">
    <source>
        <dbReference type="Proteomes" id="UP000199345"/>
    </source>
</evidence>
<dbReference type="OrthoDB" id="9810174at2"/>
<dbReference type="PANTHER" id="PTHR35191">
    <property type="entry name" value="PROPHAGE SIDE TAIL FIBER PROTEIN HOMOLOG STFQ-RELATED"/>
    <property type="match status" value="1"/>
</dbReference>
<dbReference type="InterPro" id="IPR022225">
    <property type="entry name" value="Phage_tail_fibre_N"/>
</dbReference>
<dbReference type="RefSeq" id="WP_090660254.1">
    <property type="nucleotide sequence ID" value="NZ_FOIA01000027.1"/>
</dbReference>
<gene>
    <name evidence="2" type="ORF">SAMN05216326_12742</name>
</gene>
<dbReference type="Pfam" id="PF12571">
    <property type="entry name" value="Phage_tail_fib"/>
    <property type="match status" value="1"/>
</dbReference>
<accession>A0A1I0EJH2</accession>
<evidence type="ECO:0000313" key="2">
    <source>
        <dbReference type="EMBL" id="SET44637.1"/>
    </source>
</evidence>
<dbReference type="InterPro" id="IPR051934">
    <property type="entry name" value="Phage_Tail_Fiber_Structural"/>
</dbReference>
<dbReference type="Proteomes" id="UP000199345">
    <property type="component" value="Unassembled WGS sequence"/>
</dbReference>
<name>A0A1I0EJH2_9PROT</name>
<organism evidence="2 3">
    <name type="scientific">Nitrosomonas marina</name>
    <dbReference type="NCBI Taxonomy" id="917"/>
    <lineage>
        <taxon>Bacteria</taxon>
        <taxon>Pseudomonadati</taxon>
        <taxon>Pseudomonadota</taxon>
        <taxon>Betaproteobacteria</taxon>
        <taxon>Nitrosomonadales</taxon>
        <taxon>Nitrosomonadaceae</taxon>
        <taxon>Nitrosomonas</taxon>
    </lineage>
</organism>
<feature type="domain" description="Phage tail fibre protein N-terminal" evidence="1">
    <location>
        <begin position="1"/>
        <end position="148"/>
    </location>
</feature>
<keyword evidence="3" id="KW-1185">Reference proteome</keyword>
<reference evidence="3" key="1">
    <citation type="submission" date="2016-10" db="EMBL/GenBank/DDBJ databases">
        <authorList>
            <person name="Varghese N."/>
            <person name="Submissions S."/>
        </authorList>
    </citation>
    <scope>NUCLEOTIDE SEQUENCE [LARGE SCALE GENOMIC DNA]</scope>
    <source>
        <strain evidence="3">Nm71</strain>
    </source>
</reference>
<sequence length="190" mass="20811">MSNYYTLLTDIGASAMVVAAVNNTPINLSEVALGDGNGSVPLPVPSSRLVNEVYRAGINSITQDPVNSAWYVIELVVPPEVGGFHVREIAVYDSSGETIYIGNHPPEYKPILAEGSTRETLYKIIVETSNAAEINLLVDPSIVMATHQYVANAIADHEAKADPHPQYITESELQLRLNNRKARRFYFANI</sequence>
<dbReference type="EMBL" id="FOIA01000027">
    <property type="protein sequence ID" value="SET44637.1"/>
    <property type="molecule type" value="Genomic_DNA"/>
</dbReference>
<proteinExistence type="predicted"/>
<evidence type="ECO:0000259" key="1">
    <source>
        <dbReference type="Pfam" id="PF12571"/>
    </source>
</evidence>